<dbReference type="AlphaFoldDB" id="A0A4C1TVU8"/>
<reference evidence="2 3" key="1">
    <citation type="journal article" date="2019" name="Commun. Biol.">
        <title>The bagworm genome reveals a unique fibroin gene that provides high tensile strength.</title>
        <authorList>
            <person name="Kono N."/>
            <person name="Nakamura H."/>
            <person name="Ohtoshi R."/>
            <person name="Tomita M."/>
            <person name="Numata K."/>
            <person name="Arakawa K."/>
        </authorList>
    </citation>
    <scope>NUCLEOTIDE SEQUENCE [LARGE SCALE GENOMIC DNA]</scope>
</reference>
<accession>A0A4C1TVU8</accession>
<feature type="region of interest" description="Disordered" evidence="1">
    <location>
        <begin position="1"/>
        <end position="35"/>
    </location>
</feature>
<feature type="region of interest" description="Disordered" evidence="1">
    <location>
        <begin position="56"/>
        <end position="82"/>
    </location>
</feature>
<dbReference type="Proteomes" id="UP000299102">
    <property type="component" value="Unassembled WGS sequence"/>
</dbReference>
<gene>
    <name evidence="2" type="ORF">EVAR_9014_1</name>
</gene>
<evidence type="ECO:0000313" key="2">
    <source>
        <dbReference type="EMBL" id="GBP18172.1"/>
    </source>
</evidence>
<feature type="compositionally biased region" description="Basic and acidic residues" evidence="1">
    <location>
        <begin position="19"/>
        <end position="35"/>
    </location>
</feature>
<proteinExistence type="predicted"/>
<comment type="caution">
    <text evidence="2">The sequence shown here is derived from an EMBL/GenBank/DDBJ whole genome shotgun (WGS) entry which is preliminary data.</text>
</comment>
<organism evidence="2 3">
    <name type="scientific">Eumeta variegata</name>
    <name type="common">Bagworm moth</name>
    <name type="synonym">Eumeta japonica</name>
    <dbReference type="NCBI Taxonomy" id="151549"/>
    <lineage>
        <taxon>Eukaryota</taxon>
        <taxon>Metazoa</taxon>
        <taxon>Ecdysozoa</taxon>
        <taxon>Arthropoda</taxon>
        <taxon>Hexapoda</taxon>
        <taxon>Insecta</taxon>
        <taxon>Pterygota</taxon>
        <taxon>Neoptera</taxon>
        <taxon>Endopterygota</taxon>
        <taxon>Lepidoptera</taxon>
        <taxon>Glossata</taxon>
        <taxon>Ditrysia</taxon>
        <taxon>Tineoidea</taxon>
        <taxon>Psychidae</taxon>
        <taxon>Oiketicinae</taxon>
        <taxon>Eumeta</taxon>
    </lineage>
</organism>
<protein>
    <submittedName>
        <fullName evidence="2">Uncharacterized protein</fullName>
    </submittedName>
</protein>
<evidence type="ECO:0000256" key="1">
    <source>
        <dbReference type="SAM" id="MobiDB-lite"/>
    </source>
</evidence>
<name>A0A4C1TVU8_EUMVA</name>
<keyword evidence="3" id="KW-1185">Reference proteome</keyword>
<evidence type="ECO:0000313" key="3">
    <source>
        <dbReference type="Proteomes" id="UP000299102"/>
    </source>
</evidence>
<sequence>MSTQRVFGRTERTVPYISSRRDDTRKESPEIHESQCRGKYNKAIYIRGSYQALTLPQATSGEGRGPISYTDAPLRQRSRRGT</sequence>
<dbReference type="EMBL" id="BGZK01000094">
    <property type="protein sequence ID" value="GBP18172.1"/>
    <property type="molecule type" value="Genomic_DNA"/>
</dbReference>